<keyword evidence="1" id="KW-0518">Myosin</keyword>
<dbReference type="InterPro" id="IPR001609">
    <property type="entry name" value="Myosin_head_motor_dom-like"/>
</dbReference>
<keyword evidence="1" id="KW-0505">Motor protein</keyword>
<feature type="non-terminal residue" evidence="3">
    <location>
        <position position="73"/>
    </location>
</feature>
<reference evidence="3" key="1">
    <citation type="submission" date="2014-12" db="EMBL/GenBank/DDBJ databases">
        <title>Insight into the proteome of Arion vulgaris.</title>
        <authorList>
            <person name="Aradska J."/>
            <person name="Bulat T."/>
            <person name="Smidak R."/>
            <person name="Sarate P."/>
            <person name="Gangsoo J."/>
            <person name="Sialana F."/>
            <person name="Bilban M."/>
            <person name="Lubec G."/>
        </authorList>
    </citation>
    <scope>NUCLEOTIDE SEQUENCE</scope>
    <source>
        <tissue evidence="3">Skin</tissue>
    </source>
</reference>
<dbReference type="AlphaFoldDB" id="A0A0B6XXF1"/>
<sequence length="73" mass="8486">ICLQVMDNVDTIIGILKKTQVHFVHCVLPQHFAGLGDQERPAQDDFIIDVPLMRDQIRSFEILDVLRLHRFNC</sequence>
<dbReference type="SUPFAM" id="SSF52540">
    <property type="entry name" value="P-loop containing nucleoside triphosphate hydrolases"/>
    <property type="match status" value="1"/>
</dbReference>
<protein>
    <recommendedName>
        <fullName evidence="2">Myosin motor domain-containing protein</fullName>
    </recommendedName>
</protein>
<comment type="caution">
    <text evidence="1">Lacks conserved residue(s) required for the propagation of feature annotation.</text>
</comment>
<accession>A0A0B6XXF1</accession>
<dbReference type="GO" id="GO:0016459">
    <property type="term" value="C:myosin complex"/>
    <property type="evidence" value="ECO:0007669"/>
    <property type="project" value="UniProtKB-KW"/>
</dbReference>
<gene>
    <name evidence="3" type="primary">ORF2662</name>
</gene>
<dbReference type="GO" id="GO:0005524">
    <property type="term" value="F:ATP binding"/>
    <property type="evidence" value="ECO:0007669"/>
    <property type="project" value="InterPro"/>
</dbReference>
<dbReference type="PROSITE" id="PS51456">
    <property type="entry name" value="MYOSIN_MOTOR"/>
    <property type="match status" value="1"/>
</dbReference>
<keyword evidence="1" id="KW-0009">Actin-binding</keyword>
<comment type="similarity">
    <text evidence="1">Belongs to the TRAFAC class myosin-kinesin ATPase superfamily. Myosin family.</text>
</comment>
<dbReference type="GO" id="GO:0003779">
    <property type="term" value="F:actin binding"/>
    <property type="evidence" value="ECO:0007669"/>
    <property type="project" value="UniProtKB-KW"/>
</dbReference>
<feature type="domain" description="Myosin motor" evidence="2">
    <location>
        <begin position="1"/>
        <end position="73"/>
    </location>
</feature>
<dbReference type="InterPro" id="IPR027417">
    <property type="entry name" value="P-loop_NTPase"/>
</dbReference>
<organism evidence="3">
    <name type="scientific">Arion vulgaris</name>
    <dbReference type="NCBI Taxonomy" id="1028688"/>
    <lineage>
        <taxon>Eukaryota</taxon>
        <taxon>Metazoa</taxon>
        <taxon>Spiralia</taxon>
        <taxon>Lophotrochozoa</taxon>
        <taxon>Mollusca</taxon>
        <taxon>Gastropoda</taxon>
        <taxon>Heterobranchia</taxon>
        <taxon>Euthyneura</taxon>
        <taxon>Panpulmonata</taxon>
        <taxon>Eupulmonata</taxon>
        <taxon>Stylommatophora</taxon>
        <taxon>Helicina</taxon>
        <taxon>Arionoidea</taxon>
        <taxon>Arionidae</taxon>
        <taxon>Arion</taxon>
    </lineage>
</organism>
<feature type="non-terminal residue" evidence="3">
    <location>
        <position position="1"/>
    </location>
</feature>
<evidence type="ECO:0000259" key="2">
    <source>
        <dbReference type="PROSITE" id="PS51456"/>
    </source>
</evidence>
<dbReference type="GO" id="GO:0003774">
    <property type="term" value="F:cytoskeletal motor activity"/>
    <property type="evidence" value="ECO:0007669"/>
    <property type="project" value="InterPro"/>
</dbReference>
<proteinExistence type="inferred from homology"/>
<dbReference type="EMBL" id="HACG01001065">
    <property type="protein sequence ID" value="CEK47930.1"/>
    <property type="molecule type" value="Transcribed_RNA"/>
</dbReference>
<evidence type="ECO:0000256" key="1">
    <source>
        <dbReference type="PROSITE-ProRule" id="PRU00782"/>
    </source>
</evidence>
<name>A0A0B6XXF1_9EUPU</name>
<evidence type="ECO:0000313" key="3">
    <source>
        <dbReference type="EMBL" id="CEK47930.1"/>
    </source>
</evidence>